<dbReference type="Proteomes" id="UP000095287">
    <property type="component" value="Unplaced"/>
</dbReference>
<feature type="compositionally biased region" description="Basic and acidic residues" evidence="1">
    <location>
        <begin position="1"/>
        <end position="25"/>
    </location>
</feature>
<keyword evidence="2" id="KW-1185">Reference proteome</keyword>
<feature type="region of interest" description="Disordered" evidence="1">
    <location>
        <begin position="1"/>
        <end position="32"/>
    </location>
</feature>
<dbReference type="WBParaSite" id="L893_g3832.t1">
    <property type="protein sequence ID" value="L893_g3832.t1"/>
    <property type="gene ID" value="L893_g3832"/>
</dbReference>
<evidence type="ECO:0000256" key="1">
    <source>
        <dbReference type="SAM" id="MobiDB-lite"/>
    </source>
</evidence>
<evidence type="ECO:0000313" key="3">
    <source>
        <dbReference type="WBParaSite" id="L893_g3832.t1"/>
    </source>
</evidence>
<proteinExistence type="predicted"/>
<feature type="region of interest" description="Disordered" evidence="1">
    <location>
        <begin position="47"/>
        <end position="83"/>
    </location>
</feature>
<feature type="compositionally biased region" description="Basic residues" evidence="1">
    <location>
        <begin position="49"/>
        <end position="74"/>
    </location>
</feature>
<protein>
    <submittedName>
        <fullName evidence="3">Uncharacterized protein</fullName>
    </submittedName>
</protein>
<evidence type="ECO:0000313" key="2">
    <source>
        <dbReference type="Proteomes" id="UP000095287"/>
    </source>
</evidence>
<name>A0A1I8AAR9_9BILA</name>
<reference evidence="3" key="1">
    <citation type="submission" date="2016-11" db="UniProtKB">
        <authorList>
            <consortium name="WormBaseParasite"/>
        </authorList>
    </citation>
    <scope>IDENTIFICATION</scope>
</reference>
<dbReference type="AlphaFoldDB" id="A0A1I8AAR9"/>
<organism evidence="2 3">
    <name type="scientific">Steinernema glaseri</name>
    <dbReference type="NCBI Taxonomy" id="37863"/>
    <lineage>
        <taxon>Eukaryota</taxon>
        <taxon>Metazoa</taxon>
        <taxon>Ecdysozoa</taxon>
        <taxon>Nematoda</taxon>
        <taxon>Chromadorea</taxon>
        <taxon>Rhabditida</taxon>
        <taxon>Tylenchina</taxon>
        <taxon>Panagrolaimomorpha</taxon>
        <taxon>Strongyloidoidea</taxon>
        <taxon>Steinernematidae</taxon>
        <taxon>Steinernema</taxon>
    </lineage>
</organism>
<sequence>MQEDFASRKNEQDPPPRVEEVHGQDHGVQAEWQPTHLWNTARLRSLHERGHRRHQGVQQGRHLRGDRHGRRARQLHRDDATDGESVISAAVAFGR</sequence>
<accession>A0A1I8AAR9</accession>